<dbReference type="SMR" id="A0A0P0X2F4"/>
<dbReference type="Proteomes" id="UP000059680">
    <property type="component" value="Chromosome 7"/>
</dbReference>
<evidence type="ECO:0000313" key="2">
    <source>
        <dbReference type="Proteomes" id="UP000059680"/>
    </source>
</evidence>
<protein>
    <submittedName>
        <fullName evidence="1">Os07g0145033 protein</fullName>
    </submittedName>
</protein>
<reference evidence="1 2" key="2">
    <citation type="journal article" date="2013" name="Plant Cell Physiol.">
        <title>Rice Annotation Project Database (RAP-DB): an integrative and interactive database for rice genomics.</title>
        <authorList>
            <person name="Sakai H."/>
            <person name="Lee S.S."/>
            <person name="Tanaka T."/>
            <person name="Numa H."/>
            <person name="Kim J."/>
            <person name="Kawahara Y."/>
            <person name="Wakimoto H."/>
            <person name="Yang C.C."/>
            <person name="Iwamoto M."/>
            <person name="Abe T."/>
            <person name="Yamada Y."/>
            <person name="Muto A."/>
            <person name="Inokuchi H."/>
            <person name="Ikemura T."/>
            <person name="Matsumoto T."/>
            <person name="Sasaki T."/>
            <person name="Itoh T."/>
        </authorList>
    </citation>
    <scope>NUCLEOTIDE SEQUENCE [LARGE SCALE GENOMIC DNA]</scope>
    <source>
        <strain evidence="2">cv. Nipponbare</strain>
    </source>
</reference>
<name>A0A0P0X2F4_ORYSJ</name>
<evidence type="ECO:0000313" key="1">
    <source>
        <dbReference type="EMBL" id="BAT00040.1"/>
    </source>
</evidence>
<keyword evidence="2" id="KW-1185">Reference proteome</keyword>
<dbReference type="EMBL" id="AP014963">
    <property type="protein sequence ID" value="BAT00040.1"/>
    <property type="molecule type" value="Genomic_DNA"/>
</dbReference>
<dbReference type="PaxDb" id="39947-A0A0P0X2F4"/>
<dbReference type="AlphaFoldDB" id="A0A0P0X2F4"/>
<reference evidence="2" key="1">
    <citation type="journal article" date="2005" name="Nature">
        <title>The map-based sequence of the rice genome.</title>
        <authorList>
            <consortium name="International rice genome sequencing project (IRGSP)"/>
            <person name="Matsumoto T."/>
            <person name="Wu J."/>
            <person name="Kanamori H."/>
            <person name="Katayose Y."/>
            <person name="Fujisawa M."/>
            <person name="Namiki N."/>
            <person name="Mizuno H."/>
            <person name="Yamamoto K."/>
            <person name="Antonio B.A."/>
            <person name="Baba T."/>
            <person name="Sakata K."/>
            <person name="Nagamura Y."/>
            <person name="Aoki H."/>
            <person name="Arikawa K."/>
            <person name="Arita K."/>
            <person name="Bito T."/>
            <person name="Chiden Y."/>
            <person name="Fujitsuka N."/>
            <person name="Fukunaka R."/>
            <person name="Hamada M."/>
            <person name="Harada C."/>
            <person name="Hayashi A."/>
            <person name="Hijishita S."/>
            <person name="Honda M."/>
            <person name="Hosokawa S."/>
            <person name="Ichikawa Y."/>
            <person name="Idonuma A."/>
            <person name="Iijima M."/>
            <person name="Ikeda M."/>
            <person name="Ikeno M."/>
            <person name="Ito K."/>
            <person name="Ito S."/>
            <person name="Ito T."/>
            <person name="Ito Y."/>
            <person name="Ito Y."/>
            <person name="Iwabuchi A."/>
            <person name="Kamiya K."/>
            <person name="Karasawa W."/>
            <person name="Kurita K."/>
            <person name="Katagiri S."/>
            <person name="Kikuta A."/>
            <person name="Kobayashi H."/>
            <person name="Kobayashi N."/>
            <person name="Machita K."/>
            <person name="Maehara T."/>
            <person name="Masukawa M."/>
            <person name="Mizubayashi T."/>
            <person name="Mukai Y."/>
            <person name="Nagasaki H."/>
            <person name="Nagata Y."/>
            <person name="Naito S."/>
            <person name="Nakashima M."/>
            <person name="Nakama Y."/>
            <person name="Nakamichi Y."/>
            <person name="Nakamura M."/>
            <person name="Meguro A."/>
            <person name="Negishi M."/>
            <person name="Ohta I."/>
            <person name="Ohta T."/>
            <person name="Okamoto M."/>
            <person name="Ono N."/>
            <person name="Saji S."/>
            <person name="Sakaguchi M."/>
            <person name="Sakai K."/>
            <person name="Shibata M."/>
            <person name="Shimokawa T."/>
            <person name="Song J."/>
            <person name="Takazaki Y."/>
            <person name="Terasawa K."/>
            <person name="Tsugane M."/>
            <person name="Tsuji K."/>
            <person name="Ueda S."/>
            <person name="Waki K."/>
            <person name="Yamagata H."/>
            <person name="Yamamoto M."/>
            <person name="Yamamoto S."/>
            <person name="Yamane H."/>
            <person name="Yoshiki S."/>
            <person name="Yoshihara R."/>
            <person name="Yukawa K."/>
            <person name="Zhong H."/>
            <person name="Yano M."/>
            <person name="Yuan Q."/>
            <person name="Ouyang S."/>
            <person name="Liu J."/>
            <person name="Jones K.M."/>
            <person name="Gansberger K."/>
            <person name="Moffat K."/>
            <person name="Hill J."/>
            <person name="Bera J."/>
            <person name="Fadrosh D."/>
            <person name="Jin S."/>
            <person name="Johri S."/>
            <person name="Kim M."/>
            <person name="Overton L."/>
            <person name="Reardon M."/>
            <person name="Tsitrin T."/>
            <person name="Vuong H."/>
            <person name="Weaver B."/>
            <person name="Ciecko A."/>
            <person name="Tallon L."/>
            <person name="Jackson J."/>
            <person name="Pai G."/>
            <person name="Aken S.V."/>
            <person name="Utterback T."/>
            <person name="Reidmuller S."/>
            <person name="Feldblyum T."/>
            <person name="Hsiao J."/>
            <person name="Zismann V."/>
            <person name="Iobst S."/>
            <person name="de Vazeille A.R."/>
            <person name="Buell C.R."/>
            <person name="Ying K."/>
            <person name="Li Y."/>
            <person name="Lu T."/>
            <person name="Huang Y."/>
            <person name="Zhao Q."/>
            <person name="Feng Q."/>
            <person name="Zhang L."/>
            <person name="Zhu J."/>
            <person name="Weng Q."/>
            <person name="Mu J."/>
            <person name="Lu Y."/>
            <person name="Fan D."/>
            <person name="Liu Y."/>
            <person name="Guan J."/>
            <person name="Zhang Y."/>
            <person name="Yu S."/>
            <person name="Liu X."/>
            <person name="Zhang Y."/>
            <person name="Hong G."/>
            <person name="Han B."/>
            <person name="Choisne N."/>
            <person name="Demange N."/>
            <person name="Orjeda G."/>
            <person name="Samain S."/>
            <person name="Cattolico L."/>
            <person name="Pelletier E."/>
            <person name="Couloux A."/>
            <person name="Segurens B."/>
            <person name="Wincker P."/>
            <person name="D'Hont A."/>
            <person name="Scarpelli C."/>
            <person name="Weissenbach J."/>
            <person name="Salanoubat M."/>
            <person name="Quetier F."/>
            <person name="Yu Y."/>
            <person name="Kim H.R."/>
            <person name="Rambo T."/>
            <person name="Currie J."/>
            <person name="Collura K."/>
            <person name="Luo M."/>
            <person name="Yang T."/>
            <person name="Ammiraju J.S.S."/>
            <person name="Engler F."/>
            <person name="Soderlund C."/>
            <person name="Wing R.A."/>
            <person name="Palmer L.E."/>
            <person name="de la Bastide M."/>
            <person name="Spiegel L."/>
            <person name="Nascimento L."/>
            <person name="Zutavern T."/>
            <person name="O'Shaughnessy A."/>
            <person name="Dike S."/>
            <person name="Dedhia N."/>
            <person name="Preston R."/>
            <person name="Balija V."/>
            <person name="McCombie W.R."/>
            <person name="Chow T."/>
            <person name="Chen H."/>
            <person name="Chung M."/>
            <person name="Chen C."/>
            <person name="Shaw J."/>
            <person name="Wu H."/>
            <person name="Hsiao K."/>
            <person name="Chao Y."/>
            <person name="Chu M."/>
            <person name="Cheng C."/>
            <person name="Hour A."/>
            <person name="Lee P."/>
            <person name="Lin S."/>
            <person name="Lin Y."/>
            <person name="Liou J."/>
            <person name="Liu S."/>
            <person name="Hsing Y."/>
            <person name="Raghuvanshi S."/>
            <person name="Mohanty A."/>
            <person name="Bharti A.K."/>
            <person name="Gaur A."/>
            <person name="Gupta V."/>
            <person name="Kumar D."/>
            <person name="Ravi V."/>
            <person name="Vij S."/>
            <person name="Kapur A."/>
            <person name="Khurana P."/>
            <person name="Khurana P."/>
            <person name="Khurana J.P."/>
            <person name="Tyagi A.K."/>
            <person name="Gaikwad K."/>
            <person name="Singh A."/>
            <person name="Dalal V."/>
            <person name="Srivastava S."/>
            <person name="Dixit A."/>
            <person name="Pal A.K."/>
            <person name="Ghazi I.A."/>
            <person name="Yadav M."/>
            <person name="Pandit A."/>
            <person name="Bhargava A."/>
            <person name="Sureshbabu K."/>
            <person name="Batra K."/>
            <person name="Sharma T.R."/>
            <person name="Mohapatra T."/>
            <person name="Singh N.K."/>
            <person name="Messing J."/>
            <person name="Nelson A.B."/>
            <person name="Fuks G."/>
            <person name="Kavchok S."/>
            <person name="Keizer G."/>
            <person name="Linton E."/>
            <person name="Llaca V."/>
            <person name="Song R."/>
            <person name="Tanyolac B."/>
            <person name="Young S."/>
            <person name="Ho-Il K."/>
            <person name="Hahn J.H."/>
            <person name="Sangsakoo G."/>
            <person name="Vanavichit A."/>
            <person name="de Mattos Luiz.A.T."/>
            <person name="Zimmer P.D."/>
            <person name="Malone G."/>
            <person name="Dellagostin O."/>
            <person name="de Oliveira A.C."/>
            <person name="Bevan M."/>
            <person name="Bancroft I."/>
            <person name="Minx P."/>
            <person name="Cordum H."/>
            <person name="Wilson R."/>
            <person name="Cheng Z."/>
            <person name="Jin W."/>
            <person name="Jiang J."/>
            <person name="Leong S.A."/>
            <person name="Iwama H."/>
            <person name="Gojobori T."/>
            <person name="Itoh T."/>
            <person name="Niimura Y."/>
            <person name="Fujii Y."/>
            <person name="Habara T."/>
            <person name="Sakai H."/>
            <person name="Sato Y."/>
            <person name="Wilson G."/>
            <person name="Kumar K."/>
            <person name="McCouch S."/>
            <person name="Juretic N."/>
            <person name="Hoen D."/>
            <person name="Wright S."/>
            <person name="Bruskiewich R."/>
            <person name="Bureau T."/>
            <person name="Miyao A."/>
            <person name="Hirochika H."/>
            <person name="Nishikawa T."/>
            <person name="Kadowaki K."/>
            <person name="Sugiura M."/>
            <person name="Burr B."/>
            <person name="Sasaki T."/>
        </authorList>
    </citation>
    <scope>NUCLEOTIDE SEQUENCE [LARGE SCALE GENOMIC DNA]</scope>
    <source>
        <strain evidence="2">cv. Nipponbare</strain>
    </source>
</reference>
<organism evidence="1 2">
    <name type="scientific">Oryza sativa subsp. japonica</name>
    <name type="common">Rice</name>
    <dbReference type="NCBI Taxonomy" id="39947"/>
    <lineage>
        <taxon>Eukaryota</taxon>
        <taxon>Viridiplantae</taxon>
        <taxon>Streptophyta</taxon>
        <taxon>Embryophyta</taxon>
        <taxon>Tracheophyta</taxon>
        <taxon>Spermatophyta</taxon>
        <taxon>Magnoliopsida</taxon>
        <taxon>Liliopsida</taxon>
        <taxon>Poales</taxon>
        <taxon>Poaceae</taxon>
        <taxon>BOP clade</taxon>
        <taxon>Oryzoideae</taxon>
        <taxon>Oryzeae</taxon>
        <taxon>Oryzinae</taxon>
        <taxon>Oryza</taxon>
        <taxon>Oryza sativa</taxon>
    </lineage>
</organism>
<sequence length="87" mass="9559">METSGRNRCMRRRDDDRLPCVSAWTGGRYGRVRRLRWRPAATLVSCDRRACTAAATPGRVQRLRSVGASGFDEESSKAAMARAAAAS</sequence>
<reference evidence="1 2" key="3">
    <citation type="journal article" date="2013" name="Rice">
        <title>Improvement of the Oryza sativa Nipponbare reference genome using next generation sequence and optical map data.</title>
        <authorList>
            <person name="Kawahara Y."/>
            <person name="de la Bastide M."/>
            <person name="Hamilton J.P."/>
            <person name="Kanamori H."/>
            <person name="McCombie W.R."/>
            <person name="Ouyang S."/>
            <person name="Schwartz D.C."/>
            <person name="Tanaka T."/>
            <person name="Wu J."/>
            <person name="Zhou S."/>
            <person name="Childs K.L."/>
            <person name="Davidson R.M."/>
            <person name="Lin H."/>
            <person name="Quesada-Ocampo L."/>
            <person name="Vaillancourt B."/>
            <person name="Sakai H."/>
            <person name="Lee S.S."/>
            <person name="Kim J."/>
            <person name="Numa H."/>
            <person name="Itoh T."/>
            <person name="Buell C.R."/>
            <person name="Matsumoto T."/>
        </authorList>
    </citation>
    <scope>NUCLEOTIDE SEQUENCE [LARGE SCALE GENOMIC DNA]</scope>
    <source>
        <strain evidence="2">cv. Nipponbare</strain>
    </source>
</reference>
<proteinExistence type="predicted"/>
<dbReference type="InParanoid" id="A0A0P0X2F4"/>
<gene>
    <name evidence="1" type="ordered locus">Os07g0145033</name>
    <name evidence="1" type="ORF">OSNPB_070145033</name>
</gene>
<accession>A0A0P0X2F4</accession>